<evidence type="ECO:0000256" key="2">
    <source>
        <dbReference type="SAM" id="SignalP"/>
    </source>
</evidence>
<sequence>MKLSNVALFMGACSSAVANPVHELLYRRDVANGTTVAGGSNSSAAGDASNGTATASSTSPSSTAATNVTGGGYGNSSSGSGSSSGSSGSVSVFVTGGTSTLSNSSGVDVNWLFNSSQSLNVTQLYQISIQINQTLGQGSNNGVVIVSNAESLESLGFFSSLVFNTDKPIVIAQNAATGAAIAQDPSSKARGPLVLGDNHLIYPGVFAPSAGETSSCAAVGIASDASNATWFFENSVPALTGPSSVIKQNYTNFTNIDVQNTPVVPIIYDGGYSTQIISSLTSASGFVIVSSGVNSTTSSIGNTSVPVVFAEGGSGLHFVGDEDVPQGTIPAGYLSPVKAQILLSVAAVNGVSSSDALRSLFP</sequence>
<feature type="chain" id="PRO_5014544365" evidence="2">
    <location>
        <begin position="19"/>
        <end position="362"/>
    </location>
</feature>
<feature type="signal peptide" evidence="2">
    <location>
        <begin position="1"/>
        <end position="18"/>
    </location>
</feature>
<name>A0A1Q1NHY8_ZYGBA</name>
<feature type="region of interest" description="Disordered" evidence="1">
    <location>
        <begin position="37"/>
        <end position="85"/>
    </location>
</feature>
<dbReference type="SUPFAM" id="SSF53774">
    <property type="entry name" value="Glutaminase/Asparaginase"/>
    <property type="match status" value="1"/>
</dbReference>
<dbReference type="GO" id="GO:0004067">
    <property type="term" value="F:asparaginase activity"/>
    <property type="evidence" value="ECO:0007669"/>
    <property type="project" value="UniProtKB-UniRule"/>
</dbReference>
<feature type="compositionally biased region" description="Low complexity" evidence="1">
    <location>
        <begin position="37"/>
        <end position="68"/>
    </location>
</feature>
<reference evidence="3" key="1">
    <citation type="journal article" date="2017" name="BMC Genomics">
        <title>The Zygosaccharomyces bailii transcription factor Haa1 is required for acetic acid and copper stress responses suggesting subfunctionalization of the ancestral bifunctional protein Haa1/Cup2.</title>
        <authorList>
            <person name="Palma M."/>
            <person name="Dias P.J."/>
            <person name="Roque F.C."/>
            <person name="Luzia L."/>
            <person name="Guerreiro J.F."/>
            <person name="Sa-Correia I."/>
        </authorList>
    </citation>
    <scope>NUCLEOTIDE SEQUENCE</scope>
    <source>
        <strain evidence="3">IST302</strain>
    </source>
</reference>
<feature type="compositionally biased region" description="Low complexity" evidence="1">
    <location>
        <begin position="75"/>
        <end position="85"/>
    </location>
</feature>
<organism evidence="3">
    <name type="scientific">Zygosaccharomyces bailii</name>
    <dbReference type="NCBI Taxonomy" id="4954"/>
    <lineage>
        <taxon>Eukaryota</taxon>
        <taxon>Fungi</taxon>
        <taxon>Dikarya</taxon>
        <taxon>Ascomycota</taxon>
        <taxon>Saccharomycotina</taxon>
        <taxon>Saccharomycetes</taxon>
        <taxon>Saccharomycetales</taxon>
        <taxon>Saccharomycetaceae</taxon>
        <taxon>Zygosaccharomyces</taxon>
    </lineage>
</organism>
<proteinExistence type="predicted"/>
<protein>
    <submittedName>
        <fullName evidence="3">Ygp1-like protein</fullName>
    </submittedName>
</protein>
<dbReference type="InterPro" id="IPR036152">
    <property type="entry name" value="Asp/glu_Ase-like_sf"/>
</dbReference>
<dbReference type="EMBL" id="KX656029">
    <property type="protein sequence ID" value="AQM55801.1"/>
    <property type="molecule type" value="Genomic_DNA"/>
</dbReference>
<keyword evidence="2" id="KW-0732">Signal</keyword>
<dbReference type="PROSITE" id="PS51732">
    <property type="entry name" value="ASN_GLN_ASE_3"/>
    <property type="match status" value="1"/>
</dbReference>
<dbReference type="AlphaFoldDB" id="A0A1Q1NHY8"/>
<evidence type="ECO:0000256" key="1">
    <source>
        <dbReference type="SAM" id="MobiDB-lite"/>
    </source>
</evidence>
<evidence type="ECO:0000313" key="3">
    <source>
        <dbReference type="EMBL" id="AQM55801.1"/>
    </source>
</evidence>
<dbReference type="SMART" id="SM00870">
    <property type="entry name" value="Asparaginase"/>
    <property type="match status" value="1"/>
</dbReference>
<accession>A0A1Q1NHY8</accession>
<dbReference type="InterPro" id="IPR006034">
    <property type="entry name" value="Asparaginase/glutaminase-like"/>
</dbReference>